<dbReference type="Proteomes" id="UP000231586">
    <property type="component" value="Unassembled WGS sequence"/>
</dbReference>
<keyword evidence="4" id="KW-1185">Reference proteome</keyword>
<feature type="compositionally biased region" description="Basic and acidic residues" evidence="1">
    <location>
        <begin position="445"/>
        <end position="458"/>
    </location>
</feature>
<feature type="transmembrane region" description="Helical" evidence="2">
    <location>
        <begin position="102"/>
        <end position="122"/>
    </location>
</feature>
<reference evidence="3 4" key="1">
    <citation type="submission" date="2017-11" db="EMBL/GenBank/DDBJ databases">
        <title>Genomic Encyclopedia of Archaeal and Bacterial Type Strains, Phase II (KMG-II): From Individual Species to Whole Genera.</title>
        <authorList>
            <person name="Goeker M."/>
        </authorList>
    </citation>
    <scope>NUCLEOTIDE SEQUENCE [LARGE SCALE GENOMIC DNA]</scope>
    <source>
        <strain evidence="3 4">DSM 22413</strain>
    </source>
</reference>
<comment type="caution">
    <text evidence="3">The sequence shown here is derived from an EMBL/GenBank/DDBJ whole genome shotgun (WGS) entry which is preliminary data.</text>
</comment>
<feature type="transmembrane region" description="Helical" evidence="2">
    <location>
        <begin position="42"/>
        <end position="64"/>
    </location>
</feature>
<dbReference type="RefSeq" id="WP_100349677.1">
    <property type="nucleotide sequence ID" value="NZ_PGTZ01000007.1"/>
</dbReference>
<evidence type="ECO:0000256" key="2">
    <source>
        <dbReference type="SAM" id="Phobius"/>
    </source>
</evidence>
<accession>A0A2M8WT36</accession>
<dbReference type="EMBL" id="PGTZ01000007">
    <property type="protein sequence ID" value="PJI94090.1"/>
    <property type="molecule type" value="Genomic_DNA"/>
</dbReference>
<dbReference type="AlphaFoldDB" id="A0A2M8WT36"/>
<evidence type="ECO:0000256" key="1">
    <source>
        <dbReference type="SAM" id="MobiDB-lite"/>
    </source>
</evidence>
<keyword evidence="2" id="KW-1133">Transmembrane helix</keyword>
<feature type="region of interest" description="Disordered" evidence="1">
    <location>
        <begin position="445"/>
        <end position="486"/>
    </location>
</feature>
<feature type="transmembrane region" description="Helical" evidence="2">
    <location>
        <begin position="76"/>
        <end position="96"/>
    </location>
</feature>
<gene>
    <name evidence="3" type="ORF">CLV34_1576</name>
</gene>
<sequence>MQLAPDRLRDPIPGAATGTTPESLYAQWQSFLTHDLQPLGQVALAALVVLAVIAGLARLLVIVAPDWPPLQERSRTATSAAVLALGSAALLTFGTAARGGQVVLAGIVLAAGAIVLGAWWLATRLRLTVTVTAPDGSDASTSSAHITALLADLGASAPRGLEVPRGSDVSSLAGVIGDLPQGKLAQLALGLVQAVLGSSPWRALVDIVDEDTLAVTVTRNGRQKGAAVVDRKVLDVGGDLQRFAAAAVMTAMARSYPDKFRGLCGTTDWRSLGLHYVATTDFQDDRDEQARILARALERDPGNWLAQLAYHNVTMRYTQDPAVLRAYRGWLTEVLAHRLDGDEYRSLALRAMYTRLSVDVNAAFARSSVGVDGTLSGVAFTPQDSEDAMDLVRRLAEIEAEATSRHAWWGSRPPRSSGMPAPALFDDLRGCAAPLVRLVVDRARYRPDDPDDPDDRRTLKAMKRRSGLGRSQRDGTLPDLDPESAADGLARSPKGYYTLACAIATYCDEPSTSMVDRAVGALRLAQAAPSLDAWMWHDPQLEGLRSTDEFRTAFGADRRTDLLGLPLLAPFADRLRGAALTSAVALRRTSARDLGMLLGAATAEVVAIQDVAVLAASLTDDDALVPWAVEVLHALTPTTILSTAALAAAVADETGRSDLVATLVDVVTGRTTPYGEHDAVHLADRLDRWTHRVAVLHPEVAARDARVPEVVQGLA</sequence>
<proteinExistence type="predicted"/>
<evidence type="ECO:0000313" key="3">
    <source>
        <dbReference type="EMBL" id="PJI94090.1"/>
    </source>
</evidence>
<name>A0A2M8WT36_9MICO</name>
<evidence type="ECO:0000313" key="4">
    <source>
        <dbReference type="Proteomes" id="UP000231586"/>
    </source>
</evidence>
<organism evidence="3 4">
    <name type="scientific">Luteimicrobium subarcticum</name>
    <dbReference type="NCBI Taxonomy" id="620910"/>
    <lineage>
        <taxon>Bacteria</taxon>
        <taxon>Bacillati</taxon>
        <taxon>Actinomycetota</taxon>
        <taxon>Actinomycetes</taxon>
        <taxon>Micrococcales</taxon>
        <taxon>Luteimicrobium</taxon>
    </lineage>
</organism>
<keyword evidence="2" id="KW-0472">Membrane</keyword>
<keyword evidence="2" id="KW-0812">Transmembrane</keyword>
<protein>
    <submittedName>
        <fullName evidence="3">Uncharacterized protein</fullName>
    </submittedName>
</protein>